<dbReference type="PANTHER" id="PTHR14738:SF29">
    <property type="entry name" value="ZINC FINGER CCCH DOMAIN-CONTAINING PROTEIN 14"/>
    <property type="match status" value="1"/>
</dbReference>
<comment type="similarity">
    <text evidence="2">Belongs to the ZC3H14 family.</text>
</comment>
<dbReference type="Pfam" id="PF22683">
    <property type="entry name" value="Nab2-like_zf-CCCH"/>
    <property type="match status" value="1"/>
</dbReference>
<feature type="region of interest" description="Disordered" evidence="8">
    <location>
        <begin position="97"/>
        <end position="153"/>
    </location>
</feature>
<proteinExistence type="inferred from homology"/>
<name>A0AAJ0G4S5_9PEZI</name>
<protein>
    <recommendedName>
        <fullName evidence="9">Nab2-like CCCH zinc finger domain-containing protein</fullName>
    </recommendedName>
</protein>
<comment type="caution">
    <text evidence="10">The sequence shown here is derived from an EMBL/GenBank/DDBJ whole genome shotgun (WGS) entry which is preliminary data.</text>
</comment>
<dbReference type="Pfam" id="PF14608">
    <property type="entry name" value="zf-CCCH_2"/>
    <property type="match status" value="4"/>
</dbReference>
<dbReference type="GO" id="GO:0043488">
    <property type="term" value="P:regulation of mRNA stability"/>
    <property type="evidence" value="ECO:0007669"/>
    <property type="project" value="InterPro"/>
</dbReference>
<evidence type="ECO:0000256" key="1">
    <source>
        <dbReference type="ARBA" id="ARBA00004123"/>
    </source>
</evidence>
<keyword evidence="4" id="KW-0677">Repeat</keyword>
<evidence type="ECO:0000256" key="4">
    <source>
        <dbReference type="ARBA" id="ARBA00022737"/>
    </source>
</evidence>
<dbReference type="InterPro" id="IPR043094">
    <property type="entry name" value="Nab2/ZC3H14_N_sf"/>
</dbReference>
<reference evidence="10" key="1">
    <citation type="submission" date="2023-04" db="EMBL/GenBank/DDBJ databases">
        <title>Black Yeasts Isolated from many extreme environments.</title>
        <authorList>
            <person name="Coleine C."/>
            <person name="Stajich J.E."/>
            <person name="Selbmann L."/>
        </authorList>
    </citation>
    <scope>NUCLEOTIDE SEQUENCE</scope>
    <source>
        <strain evidence="10">CCFEE 5312</strain>
    </source>
</reference>
<evidence type="ECO:0000313" key="11">
    <source>
        <dbReference type="Proteomes" id="UP001271007"/>
    </source>
</evidence>
<keyword evidence="11" id="KW-1185">Reference proteome</keyword>
<dbReference type="GO" id="GO:0008270">
    <property type="term" value="F:zinc ion binding"/>
    <property type="evidence" value="ECO:0007669"/>
    <property type="project" value="UniProtKB-KW"/>
</dbReference>
<evidence type="ECO:0000256" key="7">
    <source>
        <dbReference type="ARBA" id="ARBA00023242"/>
    </source>
</evidence>
<organism evidence="10 11">
    <name type="scientific">Extremus antarcticus</name>
    <dbReference type="NCBI Taxonomy" id="702011"/>
    <lineage>
        <taxon>Eukaryota</taxon>
        <taxon>Fungi</taxon>
        <taxon>Dikarya</taxon>
        <taxon>Ascomycota</taxon>
        <taxon>Pezizomycotina</taxon>
        <taxon>Dothideomycetes</taxon>
        <taxon>Dothideomycetidae</taxon>
        <taxon>Mycosphaerellales</taxon>
        <taxon>Extremaceae</taxon>
        <taxon>Extremus</taxon>
    </lineage>
</organism>
<accession>A0AAJ0G4S5</accession>
<keyword evidence="5" id="KW-0863">Zinc-finger</keyword>
<dbReference type="InterPro" id="IPR040366">
    <property type="entry name" value="Nab2/ZC3H14"/>
</dbReference>
<dbReference type="GO" id="GO:0005737">
    <property type="term" value="C:cytoplasm"/>
    <property type="evidence" value="ECO:0007669"/>
    <property type="project" value="TreeGrafter"/>
</dbReference>
<dbReference type="Gene3D" id="4.10.1000.30">
    <property type="match status" value="1"/>
</dbReference>
<keyword evidence="6" id="KW-0862">Zinc</keyword>
<dbReference type="Gene3D" id="4.10.1000.40">
    <property type="match status" value="1"/>
</dbReference>
<feature type="region of interest" description="Disordered" evidence="8">
    <location>
        <begin position="258"/>
        <end position="311"/>
    </location>
</feature>
<evidence type="ECO:0000259" key="9">
    <source>
        <dbReference type="Pfam" id="PF22683"/>
    </source>
</evidence>
<dbReference type="InterPro" id="IPR055046">
    <property type="entry name" value="Nab2-like_Znf-CCCH"/>
</dbReference>
<feature type="compositionally biased region" description="Basic and acidic residues" evidence="8">
    <location>
        <begin position="496"/>
        <end position="510"/>
    </location>
</feature>
<dbReference type="Gene3D" id="1.10.340.40">
    <property type="entry name" value="Nuclear abundant poly(A) RNA-bind protein 2, N-terminal domain"/>
    <property type="match status" value="1"/>
</dbReference>
<feature type="domain" description="Nab2-like CCCH zinc finger" evidence="9">
    <location>
        <begin position="429"/>
        <end position="448"/>
    </location>
</feature>
<evidence type="ECO:0000256" key="2">
    <source>
        <dbReference type="ARBA" id="ARBA00008423"/>
    </source>
</evidence>
<evidence type="ECO:0000313" key="10">
    <source>
        <dbReference type="EMBL" id="KAK3046704.1"/>
    </source>
</evidence>
<evidence type="ECO:0000256" key="8">
    <source>
        <dbReference type="SAM" id="MobiDB-lite"/>
    </source>
</evidence>
<feature type="compositionally biased region" description="Gly residues" evidence="8">
    <location>
        <begin position="140"/>
        <end position="152"/>
    </location>
</feature>
<dbReference type="AlphaFoldDB" id="A0AAJ0G4S5"/>
<sequence length="528" mass="56546">MAGVNVEAGSDLAQAIQSAVQPKLIENGWVAEENDTTLSEYVTMMMVNGKDLQGVASELGGDLLGVGEDDAAVMAFAQWLFEQVQMMVAPQAKPEMGEAGDVKQEEFSQPQPIPSVQDSQMDDAASGGEAIPSGPKAMRNGGGPGRGRGGRILGQLNSHMNREQLPDPLRRIKGAAGGQHGRIDSHTSRGAPRGPRGGRGAANGIQRIMNGGAGAQAAMGQMNPTMQQGAMNQLGPDQQMAFMQMMEMQATMMQQMLQQNGGGPSPQFPHQNGTGRGGKSLFERVDKRGGFKSRQNSRAPTFQNGDTSMDLDSADPKGDPFSTVCRFNANCTNPTCPYAHQSPAAPPNQPLDLSDTCSFGPACENRKCVGRHPSPAQRTQHLKQEVDCKFFPNCNNPNCPFRHPDMPPCRNGADCSVQGCRFTHSKIACRYNPCTKAYCPFKHGEGQKGVFKDKVWTPGADGVPSLDGENGMGETANRFAGFDTNGEEELILPGKQEAKQEPKQEAKQENVDMNGNGEPHIKAEAMAT</sequence>
<keyword evidence="3" id="KW-0479">Metal-binding</keyword>
<evidence type="ECO:0000256" key="5">
    <source>
        <dbReference type="ARBA" id="ARBA00022771"/>
    </source>
</evidence>
<dbReference type="PANTHER" id="PTHR14738">
    <property type="entry name" value="ZINC FINGER CCCH DOMAIN-CONTAINING PROTEIN 14"/>
    <property type="match status" value="1"/>
</dbReference>
<dbReference type="GO" id="GO:0008143">
    <property type="term" value="F:poly(A) binding"/>
    <property type="evidence" value="ECO:0007669"/>
    <property type="project" value="InterPro"/>
</dbReference>
<dbReference type="EMBL" id="JAWDJX010000083">
    <property type="protein sequence ID" value="KAK3046704.1"/>
    <property type="molecule type" value="Genomic_DNA"/>
</dbReference>
<feature type="region of interest" description="Disordered" evidence="8">
    <location>
        <begin position="493"/>
        <end position="528"/>
    </location>
</feature>
<gene>
    <name evidence="10" type="ORF">LTR09_011851</name>
</gene>
<feature type="compositionally biased region" description="Polar residues" evidence="8">
    <location>
        <begin position="293"/>
        <end position="307"/>
    </location>
</feature>
<feature type="compositionally biased region" description="Polar residues" evidence="8">
    <location>
        <begin position="107"/>
        <end position="119"/>
    </location>
</feature>
<feature type="region of interest" description="Disordered" evidence="8">
    <location>
        <begin position="171"/>
        <end position="203"/>
    </location>
</feature>
<dbReference type="GO" id="GO:0005634">
    <property type="term" value="C:nucleus"/>
    <property type="evidence" value="ECO:0007669"/>
    <property type="project" value="UniProtKB-SubCell"/>
</dbReference>
<evidence type="ECO:0000256" key="3">
    <source>
        <dbReference type="ARBA" id="ARBA00022723"/>
    </source>
</evidence>
<comment type="subcellular location">
    <subcellularLocation>
        <location evidence="1">Nucleus</location>
    </subcellularLocation>
</comment>
<keyword evidence="7" id="KW-0539">Nucleus</keyword>
<dbReference type="Proteomes" id="UP001271007">
    <property type="component" value="Unassembled WGS sequence"/>
</dbReference>
<evidence type="ECO:0000256" key="6">
    <source>
        <dbReference type="ARBA" id="ARBA00022833"/>
    </source>
</evidence>
<feature type="compositionally biased region" description="Basic and acidic residues" evidence="8">
    <location>
        <begin position="519"/>
        <end position="528"/>
    </location>
</feature>